<organism evidence="2">
    <name type="scientific">Compsopogon caeruleus</name>
    <dbReference type="NCBI Taxonomy" id="31354"/>
    <lineage>
        <taxon>Eukaryota</taxon>
        <taxon>Rhodophyta</taxon>
        <taxon>Compsopogonophyceae</taxon>
        <taxon>Compsopogonales</taxon>
        <taxon>Compsopogonaceae</taxon>
        <taxon>Compsopogon</taxon>
    </lineage>
</organism>
<evidence type="ECO:0000256" key="1">
    <source>
        <dbReference type="SAM" id="MobiDB-lite"/>
    </source>
</evidence>
<feature type="compositionally biased region" description="Acidic residues" evidence="1">
    <location>
        <begin position="78"/>
        <end position="93"/>
    </location>
</feature>
<accession>A0A7S1XEP5</accession>
<reference evidence="2" key="1">
    <citation type="submission" date="2021-01" db="EMBL/GenBank/DDBJ databases">
        <authorList>
            <person name="Corre E."/>
            <person name="Pelletier E."/>
            <person name="Niang G."/>
            <person name="Scheremetjew M."/>
            <person name="Finn R."/>
            <person name="Kale V."/>
            <person name="Holt S."/>
            <person name="Cochrane G."/>
            <person name="Meng A."/>
            <person name="Brown T."/>
            <person name="Cohen L."/>
        </authorList>
    </citation>
    <scope>NUCLEOTIDE SEQUENCE</scope>
    <source>
        <strain evidence="2">SAG 36.94</strain>
    </source>
</reference>
<dbReference type="AlphaFoldDB" id="A0A7S1XEP5"/>
<evidence type="ECO:0000313" key="2">
    <source>
        <dbReference type="EMBL" id="CAD9232802.1"/>
    </source>
</evidence>
<dbReference type="EMBL" id="HBGH01008918">
    <property type="protein sequence ID" value="CAD9232802.1"/>
    <property type="molecule type" value="Transcribed_RNA"/>
</dbReference>
<proteinExistence type="predicted"/>
<gene>
    <name evidence="2" type="ORF">CCAE0312_LOCUS4887</name>
</gene>
<sequence>MASGGFAIAGLVHGGHGTKFGRPERCCARRRMGLHVFSVRGEGELEDYIERRVLEIVEMALQRAAGQPQPEPVASTQQEEDSSEEVSENDSEEGEGRGGVWRNAAGEFEVGMKVPLSGDMIERIDKARSYEETVRIINAEVKKHRERRRSLSTDLTGPQSTADYFAVLNQMNADRQNASFSHTGTASDSDTTTSTSGPQESPTPPPVPSVPTYSAQSDRTLLTDAVTQELQRYQEAQATLLNDHIARISQLLDISD</sequence>
<feature type="region of interest" description="Disordered" evidence="1">
    <location>
        <begin position="179"/>
        <end position="221"/>
    </location>
</feature>
<name>A0A7S1XEP5_9RHOD</name>
<feature type="compositionally biased region" description="Low complexity" evidence="1">
    <location>
        <begin position="183"/>
        <end position="200"/>
    </location>
</feature>
<protein>
    <submittedName>
        <fullName evidence="2">Uncharacterized protein</fullName>
    </submittedName>
</protein>
<feature type="region of interest" description="Disordered" evidence="1">
    <location>
        <begin position="64"/>
        <end position="103"/>
    </location>
</feature>